<comment type="caution">
    <text evidence="1">The sequence shown here is derived from an EMBL/GenBank/DDBJ whole genome shotgun (WGS) entry which is preliminary data.</text>
</comment>
<reference evidence="1" key="1">
    <citation type="submission" date="2020-09" db="EMBL/GenBank/DDBJ databases">
        <authorList>
            <person name="Kim M.K."/>
        </authorList>
    </citation>
    <scope>NUCLEOTIDE SEQUENCE</scope>
    <source>
        <strain evidence="1">BT702</strain>
    </source>
</reference>
<dbReference type="RefSeq" id="WP_190892666.1">
    <property type="nucleotide sequence ID" value="NZ_JACWZY010000053.1"/>
</dbReference>
<evidence type="ECO:0000313" key="2">
    <source>
        <dbReference type="Proteomes" id="UP000598820"/>
    </source>
</evidence>
<dbReference type="EMBL" id="JACWZY010000053">
    <property type="protein sequence ID" value="MBD2705353.1"/>
    <property type="molecule type" value="Genomic_DNA"/>
</dbReference>
<dbReference type="InterPro" id="IPR058532">
    <property type="entry name" value="YjbR/MT2646/Rv2570-like"/>
</dbReference>
<gene>
    <name evidence="1" type="ORF">IC229_32355</name>
</gene>
<protein>
    <submittedName>
        <fullName evidence="1">MmcQ/YjbR family DNA-binding protein</fullName>
    </submittedName>
</protein>
<dbReference type="Gene3D" id="3.90.1150.30">
    <property type="match status" value="1"/>
</dbReference>
<name>A0A927GAD6_9BACT</name>
<keyword evidence="2" id="KW-1185">Reference proteome</keyword>
<accession>A0A927GAD6</accession>
<dbReference type="SUPFAM" id="SSF142906">
    <property type="entry name" value="YjbR-like"/>
    <property type="match status" value="1"/>
</dbReference>
<organism evidence="1 2">
    <name type="scientific">Spirosoma profusum</name>
    <dbReference type="NCBI Taxonomy" id="2771354"/>
    <lineage>
        <taxon>Bacteria</taxon>
        <taxon>Pseudomonadati</taxon>
        <taxon>Bacteroidota</taxon>
        <taxon>Cytophagia</taxon>
        <taxon>Cytophagales</taxon>
        <taxon>Cytophagaceae</taxon>
        <taxon>Spirosoma</taxon>
    </lineage>
</organism>
<evidence type="ECO:0000313" key="1">
    <source>
        <dbReference type="EMBL" id="MBD2705353.1"/>
    </source>
</evidence>
<dbReference type="GO" id="GO:0003677">
    <property type="term" value="F:DNA binding"/>
    <property type="evidence" value="ECO:0007669"/>
    <property type="project" value="UniProtKB-KW"/>
</dbReference>
<dbReference type="Pfam" id="PF04237">
    <property type="entry name" value="YjbR"/>
    <property type="match status" value="1"/>
</dbReference>
<dbReference type="Proteomes" id="UP000598820">
    <property type="component" value="Unassembled WGS sequence"/>
</dbReference>
<sequence length="117" mass="13310">MIDLNQIREIALSFPETTEQPHFEKPSFKVGKKIFATYNGPHNRICVKLSLVDQGAFSSFDSSIIYPVPNMWGKQGWTLIMLDKVLEETLVDALAMAYCEVAPKKLADLVKQSRYEE</sequence>
<keyword evidence="1" id="KW-0238">DNA-binding</keyword>
<dbReference type="AlphaFoldDB" id="A0A927GAD6"/>
<proteinExistence type="predicted"/>
<dbReference type="InterPro" id="IPR038056">
    <property type="entry name" value="YjbR-like_sf"/>
</dbReference>